<evidence type="ECO:0000313" key="2">
    <source>
        <dbReference type="EMBL" id="QER41004.1"/>
    </source>
</evidence>
<protein>
    <submittedName>
        <fullName evidence="2">Uncharacterized protein</fullName>
    </submittedName>
</protein>
<feature type="transmembrane region" description="Helical" evidence="1">
    <location>
        <begin position="63"/>
        <end position="82"/>
    </location>
</feature>
<proteinExistence type="predicted"/>
<dbReference type="Proteomes" id="UP000325177">
    <property type="component" value="Chromosome"/>
</dbReference>
<evidence type="ECO:0000313" key="3">
    <source>
        <dbReference type="Proteomes" id="UP000325177"/>
    </source>
</evidence>
<evidence type="ECO:0000256" key="1">
    <source>
        <dbReference type="SAM" id="Phobius"/>
    </source>
</evidence>
<dbReference type="EMBL" id="CP043909">
    <property type="protein sequence ID" value="QER41004.1"/>
    <property type="molecule type" value="Genomic_DNA"/>
</dbReference>
<keyword evidence="1" id="KW-1133">Transmembrane helix</keyword>
<dbReference type="AlphaFoldDB" id="A0A5P1UWQ1"/>
<keyword evidence="1" id="KW-0812">Transmembrane</keyword>
<feature type="transmembrane region" description="Helical" evidence="1">
    <location>
        <begin position="12"/>
        <end position="33"/>
    </location>
</feature>
<accession>A0A5P1UWQ1</accession>
<reference evidence="2 3" key="1">
    <citation type="submission" date="2019-09" db="EMBL/GenBank/DDBJ databases">
        <title>Acinetobacter sp. C16S1 isolated from saline soil.</title>
        <authorList>
            <person name="Xu L."/>
            <person name="Sun J.-Q."/>
        </authorList>
    </citation>
    <scope>NUCLEOTIDE SEQUENCE [LARGE SCALE GENOMIC DNA]</scope>
    <source>
        <strain evidence="2 3">C16S1</strain>
    </source>
</reference>
<keyword evidence="1" id="KW-0472">Membrane</keyword>
<dbReference type="KEGG" id="asue:F2A31_15400"/>
<gene>
    <name evidence="2" type="ORF">F2A31_15400</name>
</gene>
<organism evidence="2 3">
    <name type="scientific">Acinetobacter suaedae</name>
    <dbReference type="NCBI Taxonomy" id="2609668"/>
    <lineage>
        <taxon>Bacteria</taxon>
        <taxon>Pseudomonadati</taxon>
        <taxon>Pseudomonadota</taxon>
        <taxon>Gammaproteobacteria</taxon>
        <taxon>Moraxellales</taxon>
        <taxon>Moraxellaceae</taxon>
        <taxon>Acinetobacter</taxon>
    </lineage>
</organism>
<keyword evidence="3" id="KW-1185">Reference proteome</keyword>
<name>A0A5P1UWQ1_9GAMM</name>
<sequence length="83" mass="10139">MDSIFESVFHIIFKIFRFIFIDIILRIIVQIIVEGLFRTTGYFLVHFYRQHQRVNFDSDEVCIVGFLAWLFIILCCVYWLFIH</sequence>